<dbReference type="InterPro" id="IPR036236">
    <property type="entry name" value="Znf_C2H2_sf"/>
</dbReference>
<dbReference type="GO" id="GO:0043565">
    <property type="term" value="F:sequence-specific DNA binding"/>
    <property type="evidence" value="ECO:0007669"/>
    <property type="project" value="TreeGrafter"/>
</dbReference>
<dbReference type="Pfam" id="PF13912">
    <property type="entry name" value="zf-C2H2_6"/>
    <property type="match status" value="2"/>
</dbReference>
<evidence type="ECO:0000256" key="7">
    <source>
        <dbReference type="PROSITE-ProRule" id="PRU00042"/>
    </source>
</evidence>
<feature type="domain" description="C2H2-type" evidence="9">
    <location>
        <begin position="1074"/>
        <end position="1101"/>
    </location>
</feature>
<dbReference type="FunFam" id="3.30.160.60:FF:000145">
    <property type="entry name" value="Zinc finger protein 574"/>
    <property type="match status" value="1"/>
</dbReference>
<dbReference type="Gene3D" id="3.30.160.60">
    <property type="entry name" value="Classic Zinc Finger"/>
    <property type="match status" value="11"/>
</dbReference>
<feature type="region of interest" description="Disordered" evidence="8">
    <location>
        <begin position="483"/>
        <end position="526"/>
    </location>
</feature>
<feature type="domain" description="C2H2-type" evidence="9">
    <location>
        <begin position="965"/>
        <end position="992"/>
    </location>
</feature>
<feature type="domain" description="C2H2-type" evidence="9">
    <location>
        <begin position="750"/>
        <end position="777"/>
    </location>
</feature>
<organism evidence="10">
    <name type="scientific">Amblyomma aureolatum</name>
    <dbReference type="NCBI Taxonomy" id="187763"/>
    <lineage>
        <taxon>Eukaryota</taxon>
        <taxon>Metazoa</taxon>
        <taxon>Ecdysozoa</taxon>
        <taxon>Arthropoda</taxon>
        <taxon>Chelicerata</taxon>
        <taxon>Arachnida</taxon>
        <taxon>Acari</taxon>
        <taxon>Parasitiformes</taxon>
        <taxon>Ixodida</taxon>
        <taxon>Ixodoidea</taxon>
        <taxon>Ixodidae</taxon>
        <taxon>Amblyomminae</taxon>
        <taxon>Amblyomma</taxon>
    </lineage>
</organism>
<feature type="domain" description="C2H2-type" evidence="9">
    <location>
        <begin position="937"/>
        <end position="964"/>
    </location>
</feature>
<accession>A0A1E1X4E2</accession>
<keyword evidence="4 7" id="KW-0863">Zinc-finger</keyword>
<dbReference type="InterPro" id="IPR013087">
    <property type="entry name" value="Znf_C2H2_type"/>
</dbReference>
<dbReference type="GO" id="GO:0005634">
    <property type="term" value="C:nucleus"/>
    <property type="evidence" value="ECO:0007669"/>
    <property type="project" value="UniProtKB-SubCell"/>
</dbReference>
<evidence type="ECO:0000313" key="10">
    <source>
        <dbReference type="EMBL" id="JAT94098.1"/>
    </source>
</evidence>
<keyword evidence="5" id="KW-0862">Zinc</keyword>
<evidence type="ECO:0000256" key="4">
    <source>
        <dbReference type="ARBA" id="ARBA00022771"/>
    </source>
</evidence>
<keyword evidence="3" id="KW-0677">Repeat</keyword>
<feature type="region of interest" description="Disordered" evidence="8">
    <location>
        <begin position="104"/>
        <end position="130"/>
    </location>
</feature>
<keyword evidence="6" id="KW-0539">Nucleus</keyword>
<evidence type="ECO:0000256" key="3">
    <source>
        <dbReference type="ARBA" id="ARBA00022737"/>
    </source>
</evidence>
<evidence type="ECO:0000256" key="8">
    <source>
        <dbReference type="SAM" id="MobiDB-lite"/>
    </source>
</evidence>
<feature type="compositionally biased region" description="Pro residues" evidence="8">
    <location>
        <begin position="106"/>
        <end position="119"/>
    </location>
</feature>
<name>A0A1E1X4E2_9ACAR</name>
<dbReference type="SMART" id="SM00355">
    <property type="entry name" value="ZnF_C2H2"/>
    <property type="match status" value="22"/>
</dbReference>
<feature type="domain" description="C2H2-type" evidence="9">
    <location>
        <begin position="835"/>
        <end position="863"/>
    </location>
</feature>
<evidence type="ECO:0000256" key="2">
    <source>
        <dbReference type="ARBA" id="ARBA00022723"/>
    </source>
</evidence>
<dbReference type="FunFam" id="3.30.160.60:FF:000100">
    <property type="entry name" value="Zinc finger 45-like"/>
    <property type="match status" value="1"/>
</dbReference>
<feature type="domain" description="C2H2-type" evidence="9">
    <location>
        <begin position="546"/>
        <end position="573"/>
    </location>
</feature>
<dbReference type="Pfam" id="PF13894">
    <property type="entry name" value="zf-C2H2_4"/>
    <property type="match status" value="1"/>
</dbReference>
<dbReference type="PANTHER" id="PTHR24408:SF64">
    <property type="entry name" value="LINKING IMMUNITY AND METABOLISM-RELATED"/>
    <property type="match status" value="1"/>
</dbReference>
<evidence type="ECO:0000256" key="1">
    <source>
        <dbReference type="ARBA" id="ARBA00004123"/>
    </source>
</evidence>
<feature type="domain" description="C2H2-type" evidence="9">
    <location>
        <begin position="778"/>
        <end position="801"/>
    </location>
</feature>
<feature type="domain" description="C2H2-type" evidence="9">
    <location>
        <begin position="602"/>
        <end position="630"/>
    </location>
</feature>
<reference evidence="10" key="1">
    <citation type="journal article" date="2017" name="Front. Cell. Infect. Microbiol.">
        <title>The Distinct Transcriptional Response of the Midgut of Amblyomma sculptum and Amblyomma aureolatum Ticks to Rickettsia rickettsii Correlates to Their Differences in Susceptibility to Infection.</title>
        <authorList>
            <person name="Martins L.A."/>
            <person name="Galletti M.F.B.M."/>
            <person name="Ribeiro J.M."/>
            <person name="Fujita A."/>
            <person name="Costa F.B."/>
            <person name="Labruna M.B."/>
            <person name="Daffre S."/>
            <person name="Fogaca A.C."/>
        </authorList>
    </citation>
    <scope>NUCLEOTIDE SEQUENCE</scope>
</reference>
<feature type="region of interest" description="Disordered" evidence="8">
    <location>
        <begin position="210"/>
        <end position="237"/>
    </location>
</feature>
<evidence type="ECO:0000259" key="9">
    <source>
        <dbReference type="PROSITE" id="PS50157"/>
    </source>
</evidence>
<keyword evidence="2" id="KW-0479">Metal-binding</keyword>
<dbReference type="AlphaFoldDB" id="A0A1E1X4E2"/>
<dbReference type="PROSITE" id="PS00028">
    <property type="entry name" value="ZINC_FINGER_C2H2_1"/>
    <property type="match status" value="15"/>
</dbReference>
<protein>
    <recommendedName>
        <fullName evidence="9">C2H2-type domain-containing protein</fullName>
    </recommendedName>
</protein>
<dbReference type="EMBL" id="GFAC01005090">
    <property type="protein sequence ID" value="JAT94098.1"/>
    <property type="molecule type" value="mRNA"/>
</dbReference>
<proteinExistence type="evidence at transcript level"/>
<evidence type="ECO:0000256" key="5">
    <source>
        <dbReference type="ARBA" id="ARBA00022833"/>
    </source>
</evidence>
<feature type="compositionally biased region" description="Low complexity" evidence="8">
    <location>
        <begin position="210"/>
        <end position="230"/>
    </location>
</feature>
<evidence type="ECO:0000256" key="6">
    <source>
        <dbReference type="ARBA" id="ARBA00023242"/>
    </source>
</evidence>
<dbReference type="GO" id="GO:0000981">
    <property type="term" value="F:DNA-binding transcription factor activity, RNA polymerase II-specific"/>
    <property type="evidence" value="ECO:0007669"/>
    <property type="project" value="TreeGrafter"/>
</dbReference>
<feature type="domain" description="C2H2-type" evidence="9">
    <location>
        <begin position="715"/>
        <end position="743"/>
    </location>
</feature>
<sequence length="1249" mass="138587">MQPMSFDLVFPEGIERGGRLSFNFSRALSGSGDFCGVYEDSAKRRLVATTFFDVAYAREKVRVYSGDKPSSFCYIDERRSEGDVIDDGEIEIQTEGCEIEIESALSPPPASPFGDPPTPESVDSPEPPAVVASSATAGVDTAHTVGRSIGDTVDEIDLTNHESNAVENVEVSESTPSVDHTYMVNEAGPMTSDTAGEKNEAPSAHIAVSHAATDSGTSTTTTTIIGETSHGVQDTKAASSTVTSSAGSAANSAKGNVSKAMALYSCLYCRHITACKETAIAHCKVHTSRKDVLPKQPLAGAAAALADKAAESVSPDKAKPQRNCAKPRIANVFSLTKDKLSVVTTSCSTSDKQLQGDTNVIKQGSIETTVLPTVLNMLASMSPNVKRVILKTGPVPLAKAGSLPPKNITTVVKKSAVPESKSMPPSAPKLQPIILPKSLTESKRPLAPKPPPNTKIVFKCFKCSHVTFDKLVALKHLQEHTAVAQEKQTEKESPQSNDQEDASLPSTSPTHDGPQPPKKRALPLLGSQLKPLVRPSKYEMESIKYFACTRCRKVYKNKASLAKHMVKHTGEHKFRCEICDRGFQFKSVLQVHMKVHSRITPFKCPKCKRSFTTDTGLQNHLKKSHSDPVICHLCNLPFVRQHNLVVHLMQRHGQTAQYRCTSCRKPFFTEDDLNNHKSLCKGDIYRHCAHCSFKGANYKELCQHVVQCHPEVPQFKCDSCDLVFIHKIRLRMHIRTHQPGYKPKKAKHTYKCPQCDKELRSQSGLQSHLSSHNNIRPFSCPTCSCSFSSKGSLRSHRINVHGSMTYSCDQCPLTCKSLFALRKHKTLIHGQVIRYQCDNCSKRFTSERKKQLHTAVVHMGDTACLADGQNPFPGLKVYRCTESDCSFATFSLYRSKAHAITHTGVMPFQCDRCDKAFVVQDELKRHVTLQHDKGKQRPCPHCGRMFVSDTRYEWHLRLHQNNQGFKCDKCSYLYESKAYLEHHQMRHTEESEAVCQVCNKSFKTARAMGIHVTHMHPEAAKSPSLQVLRSLRYPHGCDQCPVRFKTTTELRAHKLCRHSPAGGKRPGSNPERNYECHFCGKAFKHNCALQTHLRTHTGERPFECPYCTKAFNIHQTLKDHIVTVHTKDFKLHCLLCGKGVVNNTKLKQHLQHAHKAVPKPSLPISARGKGADKAGEFVSTPAKPKVPRILSRKPEQQQLQPQQIHMAPIVFVEDQGAEIGEVYVEQEVVTATETAMVVEDPIKLLTSFF</sequence>
<dbReference type="SUPFAM" id="SSF57667">
    <property type="entry name" value="beta-beta-alpha zinc fingers"/>
    <property type="match status" value="10"/>
</dbReference>
<dbReference type="PANTHER" id="PTHR24408">
    <property type="entry name" value="ZINC FINGER PROTEIN"/>
    <property type="match status" value="1"/>
</dbReference>
<feature type="domain" description="C2H2-type" evidence="9">
    <location>
        <begin position="908"/>
        <end position="936"/>
    </location>
</feature>
<dbReference type="Pfam" id="PF00096">
    <property type="entry name" value="zf-C2H2"/>
    <property type="match status" value="6"/>
</dbReference>
<dbReference type="GO" id="GO:0008270">
    <property type="term" value="F:zinc ion binding"/>
    <property type="evidence" value="ECO:0007669"/>
    <property type="project" value="UniProtKB-KW"/>
</dbReference>
<feature type="domain" description="C2H2-type" evidence="9">
    <location>
        <begin position="574"/>
        <end position="601"/>
    </location>
</feature>
<dbReference type="PROSITE" id="PS50157">
    <property type="entry name" value="ZINC_FINGER_C2H2_2"/>
    <property type="match status" value="12"/>
</dbReference>
<feature type="region of interest" description="Disordered" evidence="8">
    <location>
        <begin position="1171"/>
        <end position="1201"/>
    </location>
</feature>
<feature type="domain" description="C2H2-type" evidence="9">
    <location>
        <begin position="1102"/>
        <end position="1130"/>
    </location>
</feature>
<comment type="subcellular location">
    <subcellularLocation>
        <location evidence="1">Nucleus</location>
    </subcellularLocation>
</comment>